<protein>
    <submittedName>
        <fullName evidence="1">Uncharacterized protein</fullName>
    </submittedName>
</protein>
<dbReference type="AlphaFoldDB" id="A0A4P6HM23"/>
<accession>A0A4P6HM23</accession>
<reference evidence="1 2" key="1">
    <citation type="submission" date="2018-02" db="EMBL/GenBank/DDBJ databases">
        <title>Genome sequence of Desulfovibrio carbinolicus DSM 3852.</title>
        <authorList>
            <person name="Wilbanks E."/>
            <person name="Skennerton C.T."/>
            <person name="Orphan V.J."/>
        </authorList>
    </citation>
    <scope>NUCLEOTIDE SEQUENCE [LARGE SCALE GENOMIC DNA]</scope>
    <source>
        <strain evidence="1 2">DSM 3852</strain>
    </source>
</reference>
<name>A0A4P6HM23_9BACT</name>
<organism evidence="1 2">
    <name type="scientific">Solidesulfovibrio carbinolicus</name>
    <dbReference type="NCBI Taxonomy" id="296842"/>
    <lineage>
        <taxon>Bacteria</taxon>
        <taxon>Pseudomonadati</taxon>
        <taxon>Thermodesulfobacteriota</taxon>
        <taxon>Desulfovibrionia</taxon>
        <taxon>Desulfovibrionales</taxon>
        <taxon>Desulfovibrionaceae</taxon>
        <taxon>Solidesulfovibrio</taxon>
    </lineage>
</organism>
<dbReference type="Proteomes" id="UP000293296">
    <property type="component" value="Chromosome"/>
</dbReference>
<dbReference type="OrthoDB" id="5460520at2"/>
<gene>
    <name evidence="1" type="ORF">C3Y92_02270</name>
</gene>
<dbReference type="RefSeq" id="WP_129349114.1">
    <property type="nucleotide sequence ID" value="NZ_CP026538.1"/>
</dbReference>
<dbReference type="EMBL" id="CP026538">
    <property type="protein sequence ID" value="QAZ66128.1"/>
    <property type="molecule type" value="Genomic_DNA"/>
</dbReference>
<keyword evidence="2" id="KW-1185">Reference proteome</keyword>
<sequence>MEREALKAAARAVDVQASENPSLGIPADPEVADFLGAFEEKAIGLDDLDVQEGEEGGRGA</sequence>
<proteinExistence type="predicted"/>
<evidence type="ECO:0000313" key="2">
    <source>
        <dbReference type="Proteomes" id="UP000293296"/>
    </source>
</evidence>
<evidence type="ECO:0000313" key="1">
    <source>
        <dbReference type="EMBL" id="QAZ66128.1"/>
    </source>
</evidence>
<dbReference type="KEGG" id="dcb:C3Y92_02270"/>